<reference evidence="2" key="1">
    <citation type="submission" date="2020-10" db="EMBL/GenBank/DDBJ databases">
        <title>Genome Sequence of Monilinia vaccinii-corymbosi Sheds Light on Mummy Berry Disease Infection of Blueberry and Mating Type.</title>
        <authorList>
            <person name="Yow A.G."/>
            <person name="Zhang Y."/>
            <person name="Bansal K."/>
            <person name="Eacker S.M."/>
            <person name="Sullivan S."/>
            <person name="Liachko I."/>
            <person name="Cubeta M.A."/>
            <person name="Rollins J.A."/>
            <person name="Ashrafi H."/>
        </authorList>
    </citation>
    <scope>NUCLEOTIDE SEQUENCE</scope>
    <source>
        <strain evidence="2">RL-1</strain>
    </source>
</reference>
<keyword evidence="3" id="KW-1185">Reference proteome</keyword>
<sequence>MAFSRSAILRNLRNFRGRPTVPRPQLNQVARRTYASGGHEHANAGGDAVWAAGAVAVTIPACWFLISNKQDNSHGHKGHGDSHAAHAEEHAEEEKPEEKEDVEPAESVEKTEEKEEPKQSDESDSDDETKDQDTPATSDDETVVAETDKNVRKSIPDAKGGNKARLDSKAAIKQGEDNSEGSEGEPSDKAAASKEPQGKNSQSGKQEGLSNTDTKHSTDITNDPSKSKKSEGAPETAKVKGTVDPNRPQA</sequence>
<feature type="compositionally biased region" description="Basic and acidic residues" evidence="1">
    <location>
        <begin position="146"/>
        <end position="156"/>
    </location>
</feature>
<protein>
    <recommendedName>
        <fullName evidence="4">Cylicin I</fullName>
    </recommendedName>
</protein>
<evidence type="ECO:0000313" key="3">
    <source>
        <dbReference type="Proteomes" id="UP000672032"/>
    </source>
</evidence>
<organism evidence="2 3">
    <name type="scientific">Monilinia vaccinii-corymbosi</name>
    <dbReference type="NCBI Taxonomy" id="61207"/>
    <lineage>
        <taxon>Eukaryota</taxon>
        <taxon>Fungi</taxon>
        <taxon>Dikarya</taxon>
        <taxon>Ascomycota</taxon>
        <taxon>Pezizomycotina</taxon>
        <taxon>Leotiomycetes</taxon>
        <taxon>Helotiales</taxon>
        <taxon>Sclerotiniaceae</taxon>
        <taxon>Monilinia</taxon>
    </lineage>
</organism>
<accession>A0A8A3PLG7</accession>
<dbReference type="Proteomes" id="UP000672032">
    <property type="component" value="Chromosome 6"/>
</dbReference>
<proteinExistence type="predicted"/>
<gene>
    <name evidence="2" type="ORF">DSL72_006931</name>
</gene>
<feature type="compositionally biased region" description="Basic and acidic residues" evidence="1">
    <location>
        <begin position="72"/>
        <end position="98"/>
    </location>
</feature>
<feature type="compositionally biased region" description="Basic and acidic residues" evidence="1">
    <location>
        <begin position="164"/>
        <end position="176"/>
    </location>
</feature>
<name>A0A8A3PLG7_9HELO</name>
<dbReference type="OrthoDB" id="4590707at2759"/>
<feature type="compositionally biased region" description="Basic and acidic residues" evidence="1">
    <location>
        <begin position="107"/>
        <end position="121"/>
    </location>
</feature>
<evidence type="ECO:0008006" key="4">
    <source>
        <dbReference type="Google" id="ProtNLM"/>
    </source>
</evidence>
<evidence type="ECO:0000313" key="2">
    <source>
        <dbReference type="EMBL" id="QSZ35809.1"/>
    </source>
</evidence>
<feature type="region of interest" description="Disordered" evidence="1">
    <location>
        <begin position="72"/>
        <end position="250"/>
    </location>
</feature>
<evidence type="ECO:0000256" key="1">
    <source>
        <dbReference type="SAM" id="MobiDB-lite"/>
    </source>
</evidence>
<dbReference type="EMBL" id="CP063410">
    <property type="protein sequence ID" value="QSZ35809.1"/>
    <property type="molecule type" value="Genomic_DNA"/>
</dbReference>
<feature type="compositionally biased region" description="Polar residues" evidence="1">
    <location>
        <begin position="198"/>
        <end position="212"/>
    </location>
</feature>
<dbReference type="AlphaFoldDB" id="A0A8A3PLG7"/>